<feature type="region of interest" description="Disordered" evidence="4">
    <location>
        <begin position="57"/>
        <end position="95"/>
    </location>
</feature>
<keyword evidence="1" id="KW-0862">Zinc</keyword>
<dbReference type="InterPro" id="IPR000592">
    <property type="entry name" value="Ribosomal_eS27"/>
</dbReference>
<keyword evidence="3" id="KW-0687">Ribonucleoprotein</keyword>
<dbReference type="GO" id="GO:1990904">
    <property type="term" value="C:ribonucleoprotein complex"/>
    <property type="evidence" value="ECO:0007669"/>
    <property type="project" value="UniProtKB-KW"/>
</dbReference>
<reference evidence="5 6" key="1">
    <citation type="submission" date="2015-08" db="EMBL/GenBank/DDBJ databases">
        <title>The genome of the Asian arowana (Scleropages formosus).</title>
        <authorList>
            <person name="Tan M.H."/>
            <person name="Gan H.M."/>
            <person name="Croft L.J."/>
            <person name="Austin C.M."/>
        </authorList>
    </citation>
    <scope>NUCLEOTIDE SEQUENCE [LARGE SCALE GENOMIC DNA]</scope>
    <source>
        <strain evidence="5">Aro1</strain>
    </source>
</reference>
<comment type="caution">
    <text evidence="5">The sequence shown here is derived from an EMBL/GenBank/DDBJ whole genome shotgun (WGS) entry which is preliminary data.</text>
</comment>
<feature type="region of interest" description="Disordered" evidence="4">
    <location>
        <begin position="1"/>
        <end position="23"/>
    </location>
</feature>
<evidence type="ECO:0000256" key="1">
    <source>
        <dbReference type="ARBA" id="ARBA00022833"/>
    </source>
</evidence>
<gene>
    <name evidence="5" type="ORF">Z043_113034</name>
</gene>
<evidence type="ECO:0000256" key="2">
    <source>
        <dbReference type="ARBA" id="ARBA00022980"/>
    </source>
</evidence>
<dbReference type="GO" id="GO:0003735">
    <property type="term" value="F:structural constituent of ribosome"/>
    <property type="evidence" value="ECO:0007669"/>
    <property type="project" value="InterPro"/>
</dbReference>
<dbReference type="Proteomes" id="UP000034805">
    <property type="component" value="Unassembled WGS sequence"/>
</dbReference>
<feature type="compositionally biased region" description="Basic and acidic residues" evidence="4">
    <location>
        <begin position="1"/>
        <end position="16"/>
    </location>
</feature>
<evidence type="ECO:0000256" key="4">
    <source>
        <dbReference type="SAM" id="MobiDB-lite"/>
    </source>
</evidence>
<proteinExistence type="predicted"/>
<keyword evidence="2" id="KW-0689">Ribosomal protein</keyword>
<evidence type="ECO:0000256" key="3">
    <source>
        <dbReference type="ARBA" id="ARBA00023274"/>
    </source>
</evidence>
<feature type="compositionally biased region" description="Basic residues" evidence="4">
    <location>
        <begin position="76"/>
        <end position="88"/>
    </location>
</feature>
<dbReference type="GO" id="GO:0005840">
    <property type="term" value="C:ribosome"/>
    <property type="evidence" value="ECO:0007669"/>
    <property type="project" value="UniProtKB-KW"/>
</dbReference>
<dbReference type="AlphaFoldDB" id="A0A0P7UJ89"/>
<dbReference type="GO" id="GO:0006412">
    <property type="term" value="P:translation"/>
    <property type="evidence" value="ECO:0007669"/>
    <property type="project" value="InterPro"/>
</dbReference>
<dbReference type="Gene3D" id="2.20.25.100">
    <property type="entry name" value="Zn-binding ribosomal proteins"/>
    <property type="match status" value="1"/>
</dbReference>
<dbReference type="InterPro" id="IPR023407">
    <property type="entry name" value="Ribosomal_eS27_Zn-bd_dom_sf"/>
</dbReference>
<name>A0A0P7UJ89_SCLFO</name>
<organism evidence="5 6">
    <name type="scientific">Scleropages formosus</name>
    <name type="common">Asian bonytongue</name>
    <name type="synonym">Osteoglossum formosum</name>
    <dbReference type="NCBI Taxonomy" id="113540"/>
    <lineage>
        <taxon>Eukaryota</taxon>
        <taxon>Metazoa</taxon>
        <taxon>Chordata</taxon>
        <taxon>Craniata</taxon>
        <taxon>Vertebrata</taxon>
        <taxon>Euteleostomi</taxon>
        <taxon>Actinopterygii</taxon>
        <taxon>Neopterygii</taxon>
        <taxon>Teleostei</taxon>
        <taxon>Osteoglossocephala</taxon>
        <taxon>Osteoglossomorpha</taxon>
        <taxon>Osteoglossiformes</taxon>
        <taxon>Osteoglossidae</taxon>
        <taxon>Scleropages</taxon>
    </lineage>
</organism>
<dbReference type="PANTHER" id="PTHR11594">
    <property type="entry name" value="40S RIBOSOMAL PROTEIN S27"/>
    <property type="match status" value="1"/>
</dbReference>
<evidence type="ECO:0000313" key="6">
    <source>
        <dbReference type="Proteomes" id="UP000034805"/>
    </source>
</evidence>
<evidence type="ECO:0000313" key="5">
    <source>
        <dbReference type="EMBL" id="KPP68298.1"/>
    </source>
</evidence>
<protein>
    <submittedName>
        <fullName evidence="5">Uncharacterized protein</fullName>
    </submittedName>
</protein>
<sequence>MPLVRDLMHPTYEAERQRHKKKRLVQSPNSYFMDVRCPASEHIVHLEVKDQPEAVEQQQLRGKARKPQAMENRKMRDFRKTKKRKRTGHWQEEASNLQQGTSFCSAVASLSWALSSSSSTSWILRFSAATSPSACV</sequence>
<accession>A0A0P7UJ89</accession>
<dbReference type="EMBL" id="JARO02004569">
    <property type="protein sequence ID" value="KPP68298.1"/>
    <property type="molecule type" value="Genomic_DNA"/>
</dbReference>
<dbReference type="STRING" id="113540.ENSSFOP00015067306"/>